<evidence type="ECO:0000313" key="2">
    <source>
        <dbReference type="EMBL" id="MBB6034112.1"/>
    </source>
</evidence>
<dbReference type="Gene3D" id="3.30.70.100">
    <property type="match status" value="1"/>
</dbReference>
<comment type="caution">
    <text evidence="2">The sequence shown here is derived from an EMBL/GenBank/DDBJ whole genome shotgun (WGS) entry which is preliminary data.</text>
</comment>
<gene>
    <name evidence="2" type="ORF">HNR73_001962</name>
</gene>
<dbReference type="SUPFAM" id="SSF54909">
    <property type="entry name" value="Dimeric alpha+beta barrel"/>
    <property type="match status" value="1"/>
</dbReference>
<dbReference type="Proteomes" id="UP000548476">
    <property type="component" value="Unassembled WGS sequence"/>
</dbReference>
<dbReference type="EMBL" id="JACHGT010000004">
    <property type="protein sequence ID" value="MBB6034112.1"/>
    <property type="molecule type" value="Genomic_DNA"/>
</dbReference>
<evidence type="ECO:0000259" key="1">
    <source>
        <dbReference type="Pfam" id="PF03992"/>
    </source>
</evidence>
<reference evidence="2 3" key="1">
    <citation type="submission" date="2020-08" db="EMBL/GenBank/DDBJ databases">
        <title>Genomic Encyclopedia of Type Strains, Phase IV (KMG-IV): sequencing the most valuable type-strain genomes for metagenomic binning, comparative biology and taxonomic classification.</title>
        <authorList>
            <person name="Goeker M."/>
        </authorList>
    </citation>
    <scope>NUCLEOTIDE SEQUENCE [LARGE SCALE GENOMIC DNA]</scope>
    <source>
        <strain evidence="2 3">YIM 65646</strain>
    </source>
</reference>
<dbReference type="GO" id="GO:0004497">
    <property type="term" value="F:monooxygenase activity"/>
    <property type="evidence" value="ECO:0007669"/>
    <property type="project" value="UniProtKB-KW"/>
</dbReference>
<organism evidence="2 3">
    <name type="scientific">Phytomonospora endophytica</name>
    <dbReference type="NCBI Taxonomy" id="714109"/>
    <lineage>
        <taxon>Bacteria</taxon>
        <taxon>Bacillati</taxon>
        <taxon>Actinomycetota</taxon>
        <taxon>Actinomycetes</taxon>
        <taxon>Micromonosporales</taxon>
        <taxon>Micromonosporaceae</taxon>
        <taxon>Phytomonospora</taxon>
    </lineage>
</organism>
<sequence length="114" mass="12245">MLVVNRFEVPEEDEQGFVDRGKAALAALGACPGFVRGRLGRALDERERWVLTTEWESVGTYRRALSNFDVKMYGTPLLAAALPEASAFEVLLDASPGEVAEHGGDLAPDGPRGG</sequence>
<keyword evidence="2" id="KW-0503">Monooxygenase</keyword>
<evidence type="ECO:0000313" key="3">
    <source>
        <dbReference type="Proteomes" id="UP000548476"/>
    </source>
</evidence>
<keyword evidence="2" id="KW-0560">Oxidoreductase</keyword>
<dbReference type="InterPro" id="IPR011008">
    <property type="entry name" value="Dimeric_a/b-barrel"/>
</dbReference>
<name>A0A841FKM5_9ACTN</name>
<dbReference type="RefSeq" id="WP_184787003.1">
    <property type="nucleotide sequence ID" value="NZ_BONT01000044.1"/>
</dbReference>
<keyword evidence="3" id="KW-1185">Reference proteome</keyword>
<feature type="domain" description="ABM" evidence="1">
    <location>
        <begin position="2"/>
        <end position="63"/>
    </location>
</feature>
<dbReference type="AlphaFoldDB" id="A0A841FKM5"/>
<dbReference type="InterPro" id="IPR007138">
    <property type="entry name" value="ABM_dom"/>
</dbReference>
<dbReference type="Pfam" id="PF03992">
    <property type="entry name" value="ABM"/>
    <property type="match status" value="1"/>
</dbReference>
<proteinExistence type="predicted"/>
<accession>A0A841FKM5</accession>
<protein>
    <submittedName>
        <fullName evidence="2">Quinol monooxygenase YgiN</fullName>
    </submittedName>
</protein>